<evidence type="ECO:0000313" key="2">
    <source>
        <dbReference type="EMBL" id="GMF60959.1"/>
    </source>
</evidence>
<keyword evidence="3" id="KW-1185">Reference proteome</keyword>
<dbReference type="Proteomes" id="UP001165121">
    <property type="component" value="Unassembled WGS sequence"/>
</dbReference>
<gene>
    <name evidence="2" type="ORF">Pfra01_002651600</name>
</gene>
<evidence type="ECO:0000259" key="1">
    <source>
        <dbReference type="Pfam" id="PF03184"/>
    </source>
</evidence>
<reference evidence="2" key="1">
    <citation type="submission" date="2023-04" db="EMBL/GenBank/DDBJ databases">
        <title>Phytophthora fragariaefolia NBRC 109709.</title>
        <authorList>
            <person name="Ichikawa N."/>
            <person name="Sato H."/>
            <person name="Tonouchi N."/>
        </authorList>
    </citation>
    <scope>NUCLEOTIDE SEQUENCE</scope>
    <source>
        <strain evidence="2">NBRC 109709</strain>
    </source>
</reference>
<dbReference type="OrthoDB" id="6761013at2759"/>
<organism evidence="2 3">
    <name type="scientific">Phytophthora fragariaefolia</name>
    <dbReference type="NCBI Taxonomy" id="1490495"/>
    <lineage>
        <taxon>Eukaryota</taxon>
        <taxon>Sar</taxon>
        <taxon>Stramenopiles</taxon>
        <taxon>Oomycota</taxon>
        <taxon>Peronosporomycetes</taxon>
        <taxon>Peronosporales</taxon>
        <taxon>Peronosporaceae</taxon>
        <taxon>Phytophthora</taxon>
    </lineage>
</organism>
<accession>A0A9W6YA43</accession>
<name>A0A9W6YA43_9STRA</name>
<feature type="domain" description="DDE-1" evidence="1">
    <location>
        <begin position="1"/>
        <end position="78"/>
    </location>
</feature>
<dbReference type="GO" id="GO:0003676">
    <property type="term" value="F:nucleic acid binding"/>
    <property type="evidence" value="ECO:0007669"/>
    <property type="project" value="InterPro"/>
</dbReference>
<sequence>MNITVKMLPPNTTAAIQPMDPGAMAWLKNRVLAARTREAALRLLDGDDDPYDILPADALEWICGAWEEKPPEDIKKYWRYAGLYADRSEIADLLNPAE</sequence>
<comment type="caution">
    <text evidence="2">The sequence shown here is derived from an EMBL/GenBank/DDBJ whole genome shotgun (WGS) entry which is preliminary data.</text>
</comment>
<evidence type="ECO:0000313" key="3">
    <source>
        <dbReference type="Proteomes" id="UP001165121"/>
    </source>
</evidence>
<dbReference type="InterPro" id="IPR004875">
    <property type="entry name" value="DDE_SF_endonuclease_dom"/>
</dbReference>
<dbReference type="Pfam" id="PF03184">
    <property type="entry name" value="DDE_1"/>
    <property type="match status" value="1"/>
</dbReference>
<proteinExistence type="predicted"/>
<dbReference type="AlphaFoldDB" id="A0A9W6YA43"/>
<dbReference type="EMBL" id="BSXT01005589">
    <property type="protein sequence ID" value="GMF60959.1"/>
    <property type="molecule type" value="Genomic_DNA"/>
</dbReference>
<protein>
    <submittedName>
        <fullName evidence="2">Unnamed protein product</fullName>
    </submittedName>
</protein>